<dbReference type="InterPro" id="IPR050109">
    <property type="entry name" value="HTH-type_TetR-like_transc_reg"/>
</dbReference>
<gene>
    <name evidence="6" type="ORF">Pflav_021650</name>
</gene>
<dbReference type="InterPro" id="IPR036271">
    <property type="entry name" value="Tet_transcr_reg_TetR-rel_C_sf"/>
</dbReference>
<keyword evidence="1" id="KW-0805">Transcription regulation</keyword>
<dbReference type="KEGG" id="pfla:Pflav_021650"/>
<keyword evidence="3" id="KW-0804">Transcription</keyword>
<evidence type="ECO:0000259" key="5">
    <source>
        <dbReference type="PROSITE" id="PS50977"/>
    </source>
</evidence>
<evidence type="ECO:0000313" key="7">
    <source>
        <dbReference type="Proteomes" id="UP000502508"/>
    </source>
</evidence>
<dbReference type="Proteomes" id="UP000502508">
    <property type="component" value="Chromosome"/>
</dbReference>
<dbReference type="Gene3D" id="1.10.357.10">
    <property type="entry name" value="Tetracycline Repressor, domain 2"/>
    <property type="match status" value="1"/>
</dbReference>
<dbReference type="PANTHER" id="PTHR30055:SF220">
    <property type="entry name" value="TETR-FAMILY REGULATORY PROTEIN"/>
    <property type="match status" value="1"/>
</dbReference>
<dbReference type="GO" id="GO:0003700">
    <property type="term" value="F:DNA-binding transcription factor activity"/>
    <property type="evidence" value="ECO:0007669"/>
    <property type="project" value="TreeGrafter"/>
</dbReference>
<dbReference type="InterPro" id="IPR009057">
    <property type="entry name" value="Homeodomain-like_sf"/>
</dbReference>
<dbReference type="EMBL" id="AP022870">
    <property type="protein sequence ID" value="BCB75755.1"/>
    <property type="molecule type" value="Genomic_DNA"/>
</dbReference>
<dbReference type="GO" id="GO:0000976">
    <property type="term" value="F:transcription cis-regulatory region binding"/>
    <property type="evidence" value="ECO:0007669"/>
    <property type="project" value="TreeGrafter"/>
</dbReference>
<evidence type="ECO:0000256" key="1">
    <source>
        <dbReference type="ARBA" id="ARBA00023015"/>
    </source>
</evidence>
<evidence type="ECO:0000256" key="3">
    <source>
        <dbReference type="ARBA" id="ARBA00023163"/>
    </source>
</evidence>
<evidence type="ECO:0000313" key="6">
    <source>
        <dbReference type="EMBL" id="BCB75755.1"/>
    </source>
</evidence>
<name>A0A6F8XPK1_9ACTN</name>
<feature type="domain" description="HTH tetR-type" evidence="5">
    <location>
        <begin position="15"/>
        <end position="75"/>
    </location>
</feature>
<accession>A0A6F8XPK1</accession>
<evidence type="ECO:0000256" key="2">
    <source>
        <dbReference type="ARBA" id="ARBA00023125"/>
    </source>
</evidence>
<protein>
    <submittedName>
        <fullName evidence="6">TetR family transcriptional regulator</fullName>
    </submittedName>
</protein>
<dbReference type="InterPro" id="IPR001647">
    <property type="entry name" value="HTH_TetR"/>
</dbReference>
<dbReference type="Pfam" id="PF13305">
    <property type="entry name" value="TetR_C_33"/>
    <property type="match status" value="1"/>
</dbReference>
<reference evidence="6 7" key="1">
    <citation type="submission" date="2020-03" db="EMBL/GenBank/DDBJ databases">
        <title>Whole genome shotgun sequence of Phytohabitans flavus NBRC 107702.</title>
        <authorList>
            <person name="Komaki H."/>
            <person name="Tamura T."/>
        </authorList>
    </citation>
    <scope>NUCLEOTIDE SEQUENCE [LARGE SCALE GENOMIC DNA]</scope>
    <source>
        <strain evidence="6 7">NBRC 107702</strain>
    </source>
</reference>
<dbReference type="InterPro" id="IPR025996">
    <property type="entry name" value="MT1864/Rv1816-like_C"/>
</dbReference>
<dbReference type="AlphaFoldDB" id="A0A6F8XPK1"/>
<keyword evidence="2 4" id="KW-0238">DNA-binding</keyword>
<organism evidence="6 7">
    <name type="scientific">Phytohabitans flavus</name>
    <dbReference type="NCBI Taxonomy" id="1076124"/>
    <lineage>
        <taxon>Bacteria</taxon>
        <taxon>Bacillati</taxon>
        <taxon>Actinomycetota</taxon>
        <taxon>Actinomycetes</taxon>
        <taxon>Micromonosporales</taxon>
        <taxon>Micromonosporaceae</taxon>
    </lineage>
</organism>
<dbReference type="SUPFAM" id="SSF48498">
    <property type="entry name" value="Tetracyclin repressor-like, C-terminal domain"/>
    <property type="match status" value="1"/>
</dbReference>
<feature type="DNA-binding region" description="H-T-H motif" evidence="4">
    <location>
        <begin position="38"/>
        <end position="57"/>
    </location>
</feature>
<proteinExistence type="predicted"/>
<evidence type="ECO:0000256" key="4">
    <source>
        <dbReference type="PROSITE-ProRule" id="PRU00335"/>
    </source>
</evidence>
<dbReference type="PANTHER" id="PTHR30055">
    <property type="entry name" value="HTH-TYPE TRANSCRIPTIONAL REGULATOR RUTR"/>
    <property type="match status" value="1"/>
</dbReference>
<dbReference type="SUPFAM" id="SSF46689">
    <property type="entry name" value="Homeodomain-like"/>
    <property type="match status" value="1"/>
</dbReference>
<dbReference type="PROSITE" id="PS50977">
    <property type="entry name" value="HTH_TETR_2"/>
    <property type="match status" value="1"/>
</dbReference>
<dbReference type="RefSeq" id="WP_173035712.1">
    <property type="nucleotide sequence ID" value="NZ_AP022870.1"/>
</dbReference>
<dbReference type="Pfam" id="PF00440">
    <property type="entry name" value="TetR_N"/>
    <property type="match status" value="1"/>
</dbReference>
<sequence>MKPSARQLNRRGEGGRLREEILQAAARLLVSSPADTVTLRAIAREAGIAAPSIYPHFADRDAILDALVERNFERLGDACRAASAAAPPGIERLRAVSAAYVRFAEEHPGDYRILFERVAGNRVEPPHEYAAGIRAFTTLVEAFAGLDRPGADAVRDAQAFWAALHGMLVLVPATPGFPWRPRAELVDRLVAALTA</sequence>
<dbReference type="PRINTS" id="PR00455">
    <property type="entry name" value="HTHTETR"/>
</dbReference>
<reference evidence="6 7" key="2">
    <citation type="submission" date="2020-03" db="EMBL/GenBank/DDBJ databases">
        <authorList>
            <person name="Ichikawa N."/>
            <person name="Kimura A."/>
            <person name="Kitahashi Y."/>
            <person name="Uohara A."/>
        </authorList>
    </citation>
    <scope>NUCLEOTIDE SEQUENCE [LARGE SCALE GENOMIC DNA]</scope>
    <source>
        <strain evidence="6 7">NBRC 107702</strain>
    </source>
</reference>
<keyword evidence="7" id="KW-1185">Reference proteome</keyword>